<evidence type="ECO:0000256" key="4">
    <source>
        <dbReference type="ARBA" id="ARBA00022692"/>
    </source>
</evidence>
<feature type="transmembrane region" description="Helical" evidence="7">
    <location>
        <begin position="301"/>
        <end position="324"/>
    </location>
</feature>
<dbReference type="GO" id="GO:0022857">
    <property type="term" value="F:transmembrane transporter activity"/>
    <property type="evidence" value="ECO:0007669"/>
    <property type="project" value="InterPro"/>
</dbReference>
<dbReference type="HOGENOM" id="CLU_014401_1_1_1"/>
<feature type="transmembrane region" description="Helical" evidence="7">
    <location>
        <begin position="157"/>
        <end position="177"/>
    </location>
</feature>
<keyword evidence="4 7" id="KW-0812">Transmembrane</keyword>
<dbReference type="eggNOG" id="ENOG502QRYG">
    <property type="taxonomic scope" value="Eukaryota"/>
</dbReference>
<evidence type="ECO:0000256" key="7">
    <source>
        <dbReference type="SAM" id="Phobius"/>
    </source>
</evidence>
<protein>
    <recommendedName>
        <fullName evidence="10">Major facilitator superfamily (MFS) profile domain-containing protein</fullName>
    </recommendedName>
</protein>
<evidence type="ECO:0000256" key="1">
    <source>
        <dbReference type="ARBA" id="ARBA00004141"/>
    </source>
</evidence>
<feature type="transmembrane region" description="Helical" evidence="7">
    <location>
        <begin position="12"/>
        <end position="36"/>
    </location>
</feature>
<dbReference type="OMA" id="CNILQQV"/>
<organism evidence="8 9">
    <name type="scientific">Mixia osmundae (strain CBS 9802 / IAM 14324 / JCM 22182 / KY 12970)</name>
    <dbReference type="NCBI Taxonomy" id="764103"/>
    <lineage>
        <taxon>Eukaryota</taxon>
        <taxon>Fungi</taxon>
        <taxon>Dikarya</taxon>
        <taxon>Basidiomycota</taxon>
        <taxon>Pucciniomycotina</taxon>
        <taxon>Mixiomycetes</taxon>
        <taxon>Mixiales</taxon>
        <taxon>Mixiaceae</taxon>
        <taxon>Mixia</taxon>
    </lineage>
</organism>
<dbReference type="InterPro" id="IPR036259">
    <property type="entry name" value="MFS_trans_sf"/>
</dbReference>
<evidence type="ECO:0000256" key="6">
    <source>
        <dbReference type="ARBA" id="ARBA00023136"/>
    </source>
</evidence>
<feature type="transmembrane region" description="Helical" evidence="7">
    <location>
        <begin position="424"/>
        <end position="446"/>
    </location>
</feature>
<name>G7EAB1_MIXOS</name>
<dbReference type="InterPro" id="IPR052599">
    <property type="entry name" value="SLC43A_AATransporter"/>
</dbReference>
<evidence type="ECO:0008006" key="10">
    <source>
        <dbReference type="Google" id="ProtNLM"/>
    </source>
</evidence>
<dbReference type="Pfam" id="PF07690">
    <property type="entry name" value="MFS_1"/>
    <property type="match status" value="1"/>
</dbReference>
<feature type="transmembrane region" description="Helical" evidence="7">
    <location>
        <begin position="344"/>
        <end position="363"/>
    </location>
</feature>
<dbReference type="AlphaFoldDB" id="G7EAB1"/>
<dbReference type="GO" id="GO:0000329">
    <property type="term" value="C:fungal-type vacuole membrane"/>
    <property type="evidence" value="ECO:0007669"/>
    <property type="project" value="TreeGrafter"/>
</dbReference>
<proteinExistence type="inferred from homology"/>
<sequence length="492" mass="53104">MVLASEVPVAKRVAQVICSVFFCLTCAGLIFGFAALKPVLVDEGIYSELCTQDELQRDVWVCLEQDTRLNLMFTIATVVTNVSALPIGFLLDRIGPQRTSILGGCIFAIGCLLFGLGIRSPGVDTFLAGYVVIAVGSPLIFLPCFQLSNAFPANSGLVLSSLTGSFDASSLPLVAFRELHFGLGVSSKTFFLAYALLGLLVVLEQVLLAPKTSYARGDDPKPTQNDNTVTLVDEASTRQTGTLEYTVEPMSESNINASTFSRVFYGENADRDDVLAEVLSGDPLTGKLFGQSARQQILSSWFWLAAAFLCIHMLRINLYIQSAFTQLVHYTRDELLADQLTRAFTYLLPLGGIVAIPFVGYLLDKRSIRDTTIVLALFGVIFGIFGLAHGTPAQVVSIATLTLLRPLMYTAVSDYCAKTFGFQTFGTVYGLMNTLSGLFGLVQYALDLLIKGPLQGNYTPVNVGLLIAGLITSVGLASRIHYGTRDGVVALL</sequence>
<dbReference type="InParanoid" id="G7EAB1"/>
<evidence type="ECO:0000313" key="9">
    <source>
        <dbReference type="Proteomes" id="UP000009131"/>
    </source>
</evidence>
<evidence type="ECO:0000256" key="3">
    <source>
        <dbReference type="ARBA" id="ARBA00022448"/>
    </source>
</evidence>
<feature type="transmembrane region" description="Helical" evidence="7">
    <location>
        <begin position="101"/>
        <end position="120"/>
    </location>
</feature>
<feature type="transmembrane region" description="Helical" evidence="7">
    <location>
        <begin position="189"/>
        <end position="208"/>
    </location>
</feature>
<dbReference type="OrthoDB" id="330047at2759"/>
<dbReference type="RefSeq" id="XP_014566435.1">
    <property type="nucleotide sequence ID" value="XM_014710949.1"/>
</dbReference>
<dbReference type="InterPro" id="IPR011701">
    <property type="entry name" value="MFS"/>
</dbReference>
<feature type="transmembrane region" description="Helical" evidence="7">
    <location>
        <begin position="69"/>
        <end position="89"/>
    </location>
</feature>
<reference evidence="8 9" key="1">
    <citation type="journal article" date="2011" name="J. Gen. Appl. Microbiol.">
        <title>Draft genome sequencing of the enigmatic basidiomycete Mixia osmundae.</title>
        <authorList>
            <person name="Nishida H."/>
            <person name="Nagatsuka Y."/>
            <person name="Sugiyama J."/>
        </authorList>
    </citation>
    <scope>NUCLEOTIDE SEQUENCE [LARGE SCALE GENOMIC DNA]</scope>
    <source>
        <strain evidence="9">CBS 9802 / IAM 14324 / JCM 22182 / KY 12970</strain>
    </source>
</reference>
<dbReference type="STRING" id="764103.G7EAB1"/>
<keyword evidence="5 7" id="KW-1133">Transmembrane helix</keyword>
<keyword evidence="9" id="KW-1185">Reference proteome</keyword>
<keyword evidence="3" id="KW-0813">Transport</keyword>
<feature type="transmembrane region" description="Helical" evidence="7">
    <location>
        <begin position="458"/>
        <end position="477"/>
    </location>
</feature>
<evidence type="ECO:0000313" key="8">
    <source>
        <dbReference type="EMBL" id="GAA99771.1"/>
    </source>
</evidence>
<comment type="similarity">
    <text evidence="2">Belongs to the SLC43A transporter (TC 2.A.1.44) family.</text>
</comment>
<dbReference type="Gene3D" id="1.20.1250.20">
    <property type="entry name" value="MFS general substrate transporter like domains"/>
    <property type="match status" value="1"/>
</dbReference>
<dbReference type="PANTHER" id="PTHR20772:SF2">
    <property type="entry name" value="PROTEIN FMP42"/>
    <property type="match status" value="1"/>
</dbReference>
<reference evidence="8 9" key="2">
    <citation type="journal article" date="2012" name="Open Biol.">
        <title>Characteristics of nucleosomes and linker DNA regions on the genome of the basidiomycete Mixia osmundae revealed by mono- and dinucleosome mapping.</title>
        <authorList>
            <person name="Nishida H."/>
            <person name="Kondo S."/>
            <person name="Matsumoto T."/>
            <person name="Suzuki Y."/>
            <person name="Yoshikawa H."/>
            <person name="Taylor T.D."/>
            <person name="Sugiyama J."/>
        </authorList>
    </citation>
    <scope>NUCLEOTIDE SEQUENCE [LARGE SCALE GENOMIC DNA]</scope>
    <source>
        <strain evidence="9">CBS 9802 / IAM 14324 / JCM 22182 / KY 12970</strain>
    </source>
</reference>
<dbReference type="SUPFAM" id="SSF103473">
    <property type="entry name" value="MFS general substrate transporter"/>
    <property type="match status" value="1"/>
</dbReference>
<comment type="subcellular location">
    <subcellularLocation>
        <location evidence="1">Membrane</location>
        <topology evidence="1">Multi-pass membrane protein</topology>
    </subcellularLocation>
</comment>
<dbReference type="Proteomes" id="UP000009131">
    <property type="component" value="Unassembled WGS sequence"/>
</dbReference>
<keyword evidence="6 7" id="KW-0472">Membrane</keyword>
<accession>G7EAB1</accession>
<evidence type="ECO:0000256" key="5">
    <source>
        <dbReference type="ARBA" id="ARBA00022989"/>
    </source>
</evidence>
<dbReference type="EMBL" id="BABT02000234">
    <property type="protein sequence ID" value="GAA99771.1"/>
    <property type="molecule type" value="Genomic_DNA"/>
</dbReference>
<dbReference type="PANTHER" id="PTHR20772">
    <property type="entry name" value="PROTEIN FMP42"/>
    <property type="match status" value="1"/>
</dbReference>
<feature type="transmembrane region" description="Helical" evidence="7">
    <location>
        <begin position="126"/>
        <end position="145"/>
    </location>
</feature>
<comment type="caution">
    <text evidence="8">The sequence shown here is derived from an EMBL/GenBank/DDBJ whole genome shotgun (WGS) entry which is preliminary data.</text>
</comment>
<feature type="transmembrane region" description="Helical" evidence="7">
    <location>
        <begin position="370"/>
        <end position="388"/>
    </location>
</feature>
<evidence type="ECO:0000256" key="2">
    <source>
        <dbReference type="ARBA" id="ARBA00006595"/>
    </source>
</evidence>
<gene>
    <name evidence="8" type="primary">Mo06474</name>
    <name evidence="8" type="ORF">E5Q_06474</name>
</gene>